<proteinExistence type="predicted"/>
<protein>
    <submittedName>
        <fullName evidence="2">Transposase</fullName>
    </submittedName>
</protein>
<accession>A0A380K9F3</accession>
<dbReference type="AlphaFoldDB" id="A0A380K9F3"/>
<dbReference type="EMBL" id="UHFN01000007">
    <property type="protein sequence ID" value="SUN63420.1"/>
    <property type="molecule type" value="Genomic_DNA"/>
</dbReference>
<dbReference type="Pfam" id="PF01710">
    <property type="entry name" value="HTH_Tnp_IS630"/>
    <property type="match status" value="1"/>
</dbReference>
<dbReference type="SUPFAM" id="SSF46689">
    <property type="entry name" value="Homeodomain-like"/>
    <property type="match status" value="1"/>
</dbReference>
<dbReference type="Proteomes" id="UP000254924">
    <property type="component" value="Unassembled WGS sequence"/>
</dbReference>
<dbReference type="InterPro" id="IPR009057">
    <property type="entry name" value="Homeodomain-like_sf"/>
</dbReference>
<reference evidence="2 4" key="1">
    <citation type="submission" date="2018-06" db="EMBL/GenBank/DDBJ databases">
        <authorList>
            <consortium name="Pathogen Informatics"/>
            <person name="Doyle S."/>
        </authorList>
    </citation>
    <scope>NUCLEOTIDE SEQUENCE [LARGE SCALE GENOMIC DNA]</scope>
    <source>
        <strain evidence="2 4">NCTC12224</strain>
    </source>
</reference>
<keyword evidence="4" id="KW-1185">Reference proteome</keyword>
<organism evidence="2 4">
    <name type="scientific">Streptococcus hyointestinalis</name>
    <dbReference type="NCBI Taxonomy" id="1337"/>
    <lineage>
        <taxon>Bacteria</taxon>
        <taxon>Bacillati</taxon>
        <taxon>Bacillota</taxon>
        <taxon>Bacilli</taxon>
        <taxon>Lactobacillales</taxon>
        <taxon>Streptococcaceae</taxon>
        <taxon>Streptococcus</taxon>
    </lineage>
</organism>
<name>A0A380K9F3_9STRE</name>
<evidence type="ECO:0000313" key="2">
    <source>
        <dbReference type="EMBL" id="SUN60756.1"/>
    </source>
</evidence>
<gene>
    <name evidence="2" type="ORF">NCTC12224_01137</name>
    <name evidence="3" type="ORF">NCTC12224_02440</name>
</gene>
<dbReference type="EMBL" id="UHFN01000007">
    <property type="protein sequence ID" value="SUN60756.1"/>
    <property type="molecule type" value="Genomic_DNA"/>
</dbReference>
<evidence type="ECO:0000313" key="3">
    <source>
        <dbReference type="EMBL" id="SUN63420.1"/>
    </source>
</evidence>
<dbReference type="InterPro" id="IPR002622">
    <property type="entry name" value="Transposase_14"/>
</dbReference>
<feature type="domain" description="Transposase Synechocystis PCC 6803" evidence="1">
    <location>
        <begin position="3"/>
        <end position="98"/>
    </location>
</feature>
<sequence>MKSYGIDFRKRVINYVEAGHSKKETCQLFGISTNTLYLWEKQLKELGHLERQKRKPSPRKLPLDKLEAYVKEHPDAFLREIAEHFDCSIPSVWAALKKPPLVKSSATSSLITRAPEVKLFGLAQTKYLRFYTCEVV</sequence>
<evidence type="ECO:0000313" key="4">
    <source>
        <dbReference type="Proteomes" id="UP000254924"/>
    </source>
</evidence>
<evidence type="ECO:0000259" key="1">
    <source>
        <dbReference type="Pfam" id="PF01710"/>
    </source>
</evidence>